<dbReference type="AlphaFoldDB" id="A0A1H2WHY6"/>
<feature type="transmembrane region" description="Helical" evidence="1">
    <location>
        <begin position="59"/>
        <end position="83"/>
    </location>
</feature>
<organism evidence="3 4">
    <name type="scientific">Paracoccus sanguinis</name>
    <dbReference type="NCBI Taxonomy" id="1545044"/>
    <lineage>
        <taxon>Bacteria</taxon>
        <taxon>Pseudomonadati</taxon>
        <taxon>Pseudomonadota</taxon>
        <taxon>Alphaproteobacteria</taxon>
        <taxon>Rhodobacterales</taxon>
        <taxon>Paracoccaceae</taxon>
        <taxon>Paracoccus</taxon>
    </lineage>
</organism>
<evidence type="ECO:0000313" key="3">
    <source>
        <dbReference type="EMBL" id="SDW80131.1"/>
    </source>
</evidence>
<dbReference type="Proteomes" id="UP000182944">
    <property type="component" value="Unassembled WGS sequence"/>
</dbReference>
<feature type="domain" description="EamA" evidence="2">
    <location>
        <begin position="2"/>
        <end position="136"/>
    </location>
</feature>
<dbReference type="GO" id="GO:0016020">
    <property type="term" value="C:membrane"/>
    <property type="evidence" value="ECO:0007669"/>
    <property type="project" value="InterPro"/>
</dbReference>
<evidence type="ECO:0000313" key="4">
    <source>
        <dbReference type="Proteomes" id="UP000182944"/>
    </source>
</evidence>
<dbReference type="RefSeq" id="WP_036731033.1">
    <property type="nucleotide sequence ID" value="NZ_FNNA01000002.1"/>
</dbReference>
<dbReference type="InterPro" id="IPR000620">
    <property type="entry name" value="EamA_dom"/>
</dbReference>
<gene>
    <name evidence="3" type="ORF">SAMN05444276_102161</name>
</gene>
<dbReference type="InterPro" id="IPR037185">
    <property type="entry name" value="EmrE-like"/>
</dbReference>
<protein>
    <submittedName>
        <fullName evidence="3">EamA-like transporter family protein</fullName>
    </submittedName>
</protein>
<dbReference type="Pfam" id="PF00892">
    <property type="entry name" value="EamA"/>
    <property type="match status" value="1"/>
</dbReference>
<keyword evidence="1" id="KW-0812">Transmembrane</keyword>
<keyword evidence="1" id="KW-0472">Membrane</keyword>
<sequence>MWIAATLIAALAQTGRNAAQAGLTARIGTMGATGVRFLFGLPFALLFLFAVAQAAPLPALTALAAGWALVGALAQIAATALMLSAMQRRGFAVATALVKTEPLTLALMGAAVLAEPLGPARLGAIATATLGVLLLSGGGWQRAGGRPVALAVAAGALFGLSALGFRAAILALGEGPSVARASVVLVLALAIQTLLIGGWLAARDRRALRGMASAWRESLGAGFLGALASQFWFIGFALAPAADVRTLALVEVVFAAAVSRRRREAMGRRELAGMALVVAGVAWLLRAA</sequence>
<feature type="transmembrane region" description="Helical" evidence="1">
    <location>
        <begin position="103"/>
        <end position="136"/>
    </location>
</feature>
<accession>A0A1H2WHY6</accession>
<feature type="transmembrane region" description="Helical" evidence="1">
    <location>
        <begin position="148"/>
        <end position="172"/>
    </location>
</feature>
<keyword evidence="1" id="KW-1133">Transmembrane helix</keyword>
<dbReference type="SUPFAM" id="SSF103481">
    <property type="entry name" value="Multidrug resistance efflux transporter EmrE"/>
    <property type="match status" value="2"/>
</dbReference>
<proteinExistence type="predicted"/>
<keyword evidence="4" id="KW-1185">Reference proteome</keyword>
<dbReference type="STRING" id="1545044.SAMN05444276_102161"/>
<feature type="transmembrane region" description="Helical" evidence="1">
    <location>
        <begin position="34"/>
        <end position="52"/>
    </location>
</feature>
<feature type="transmembrane region" description="Helical" evidence="1">
    <location>
        <begin position="271"/>
        <end position="287"/>
    </location>
</feature>
<reference evidence="4" key="1">
    <citation type="submission" date="2016-10" db="EMBL/GenBank/DDBJ databases">
        <authorList>
            <person name="Varghese N."/>
            <person name="Submissions S."/>
        </authorList>
    </citation>
    <scope>NUCLEOTIDE SEQUENCE [LARGE SCALE GENOMIC DNA]</scope>
    <source>
        <strain evidence="4">DSM 29303</strain>
    </source>
</reference>
<dbReference type="OrthoDB" id="5243804at2"/>
<dbReference type="EMBL" id="FNNA01000002">
    <property type="protein sequence ID" value="SDW80131.1"/>
    <property type="molecule type" value="Genomic_DNA"/>
</dbReference>
<evidence type="ECO:0000259" key="2">
    <source>
        <dbReference type="Pfam" id="PF00892"/>
    </source>
</evidence>
<feature type="transmembrane region" description="Helical" evidence="1">
    <location>
        <begin position="178"/>
        <end position="202"/>
    </location>
</feature>
<name>A0A1H2WHY6_9RHOB</name>
<evidence type="ECO:0000256" key="1">
    <source>
        <dbReference type="SAM" id="Phobius"/>
    </source>
</evidence>